<feature type="domain" description="RCK C-terminal" evidence="9">
    <location>
        <begin position="136"/>
        <end position="222"/>
    </location>
</feature>
<dbReference type="InterPro" id="IPR036721">
    <property type="entry name" value="RCK_C_sf"/>
</dbReference>
<evidence type="ECO:0000313" key="11">
    <source>
        <dbReference type="Proteomes" id="UP000518300"/>
    </source>
</evidence>
<reference evidence="10 11" key="1">
    <citation type="submission" date="2020-04" db="EMBL/GenBank/DDBJ databases">
        <title>Draft genome of Pyxidicoccus fallax type strain.</title>
        <authorList>
            <person name="Whitworth D.E."/>
        </authorList>
    </citation>
    <scope>NUCLEOTIDE SEQUENCE [LARGE SCALE GENOMIC DNA]</scope>
    <source>
        <strain evidence="10 11">DSM 14698</strain>
    </source>
</reference>
<dbReference type="Proteomes" id="UP000518300">
    <property type="component" value="Unassembled WGS sequence"/>
</dbReference>
<dbReference type="PROSITE" id="PS00889">
    <property type="entry name" value="CNMP_BINDING_2"/>
    <property type="match status" value="1"/>
</dbReference>
<dbReference type="InterPro" id="IPR018488">
    <property type="entry name" value="cNMP-bd_CS"/>
</dbReference>
<evidence type="ECO:0000256" key="3">
    <source>
        <dbReference type="ARBA" id="ARBA00022538"/>
    </source>
</evidence>
<dbReference type="Pfam" id="PF00027">
    <property type="entry name" value="cNMP_binding"/>
    <property type="match status" value="1"/>
</dbReference>
<dbReference type="CDD" id="cd00038">
    <property type="entry name" value="CAP_ED"/>
    <property type="match status" value="1"/>
</dbReference>
<evidence type="ECO:0000256" key="5">
    <source>
        <dbReference type="ARBA" id="ARBA00023027"/>
    </source>
</evidence>
<keyword evidence="4" id="KW-0630">Potassium</keyword>
<evidence type="ECO:0000256" key="4">
    <source>
        <dbReference type="ARBA" id="ARBA00022958"/>
    </source>
</evidence>
<dbReference type="InterPro" id="IPR006037">
    <property type="entry name" value="RCK_C"/>
</dbReference>
<keyword evidence="2" id="KW-0813">Transport</keyword>
<dbReference type="Gene3D" id="3.40.50.720">
    <property type="entry name" value="NAD(P)-binding Rossmann-like Domain"/>
    <property type="match status" value="1"/>
</dbReference>
<dbReference type="InterPro" id="IPR006036">
    <property type="entry name" value="K_uptake_TrkA"/>
</dbReference>
<dbReference type="InterPro" id="IPR050721">
    <property type="entry name" value="Trk_Ktr_HKT_K-transport"/>
</dbReference>
<dbReference type="AlphaFoldDB" id="A0A848LH80"/>
<dbReference type="InterPro" id="IPR003148">
    <property type="entry name" value="RCK_N"/>
</dbReference>
<keyword evidence="3" id="KW-0633">Potassium transport</keyword>
<keyword evidence="5" id="KW-0520">NAD</keyword>
<evidence type="ECO:0000256" key="1">
    <source>
        <dbReference type="ARBA" id="ARBA00017378"/>
    </source>
</evidence>
<feature type="domain" description="RCK N-terminal" evidence="8">
    <location>
        <begin position="1"/>
        <end position="123"/>
    </location>
</feature>
<evidence type="ECO:0000256" key="2">
    <source>
        <dbReference type="ARBA" id="ARBA00022448"/>
    </source>
</evidence>
<evidence type="ECO:0000256" key="6">
    <source>
        <dbReference type="ARBA" id="ARBA00023065"/>
    </source>
</evidence>
<evidence type="ECO:0000259" key="9">
    <source>
        <dbReference type="PROSITE" id="PS51202"/>
    </source>
</evidence>
<dbReference type="PRINTS" id="PR00335">
    <property type="entry name" value="KUPTAKETRKA"/>
</dbReference>
<evidence type="ECO:0000259" key="8">
    <source>
        <dbReference type="PROSITE" id="PS51201"/>
    </source>
</evidence>
<feature type="domain" description="Cyclic nucleotide-binding" evidence="7">
    <location>
        <begin position="243"/>
        <end position="343"/>
    </location>
</feature>
<keyword evidence="11" id="KW-1185">Reference proteome</keyword>
<dbReference type="Gene3D" id="3.30.70.1450">
    <property type="entry name" value="Regulator of K+ conductance, C-terminal domain"/>
    <property type="match status" value="1"/>
</dbReference>
<dbReference type="GO" id="GO:0015079">
    <property type="term" value="F:potassium ion transmembrane transporter activity"/>
    <property type="evidence" value="ECO:0007669"/>
    <property type="project" value="InterPro"/>
</dbReference>
<dbReference type="PANTHER" id="PTHR43833:SF5">
    <property type="entry name" value="TRK SYSTEM POTASSIUM UPTAKE PROTEIN TRKA"/>
    <property type="match status" value="1"/>
</dbReference>
<dbReference type="EMBL" id="JABBJJ010000064">
    <property type="protein sequence ID" value="NMO16341.1"/>
    <property type="molecule type" value="Genomic_DNA"/>
</dbReference>
<dbReference type="SMART" id="SM00100">
    <property type="entry name" value="cNMP"/>
    <property type="match status" value="1"/>
</dbReference>
<accession>A0A848LH80</accession>
<dbReference type="PROSITE" id="PS51201">
    <property type="entry name" value="RCK_N"/>
    <property type="match status" value="1"/>
</dbReference>
<dbReference type="Pfam" id="PF02254">
    <property type="entry name" value="TrkA_N"/>
    <property type="match status" value="1"/>
</dbReference>
<dbReference type="Gene3D" id="2.60.120.10">
    <property type="entry name" value="Jelly Rolls"/>
    <property type="match status" value="1"/>
</dbReference>
<dbReference type="SUPFAM" id="SSF116726">
    <property type="entry name" value="TrkA C-terminal domain-like"/>
    <property type="match status" value="1"/>
</dbReference>
<dbReference type="InterPro" id="IPR014710">
    <property type="entry name" value="RmlC-like_jellyroll"/>
</dbReference>
<protein>
    <recommendedName>
        <fullName evidence="1">Trk system potassium uptake protein TrkA</fullName>
    </recommendedName>
</protein>
<dbReference type="PROSITE" id="PS51202">
    <property type="entry name" value="RCK_C"/>
    <property type="match status" value="1"/>
</dbReference>
<evidence type="ECO:0000313" key="10">
    <source>
        <dbReference type="EMBL" id="NMO16341.1"/>
    </source>
</evidence>
<proteinExistence type="predicted"/>
<dbReference type="InterPro" id="IPR000595">
    <property type="entry name" value="cNMP-bd_dom"/>
</dbReference>
<dbReference type="RefSeq" id="WP_169345628.1">
    <property type="nucleotide sequence ID" value="NZ_JABBJJ010000064.1"/>
</dbReference>
<dbReference type="SUPFAM" id="SSF51735">
    <property type="entry name" value="NAD(P)-binding Rossmann-fold domains"/>
    <property type="match status" value="1"/>
</dbReference>
<evidence type="ECO:0000259" key="7">
    <source>
        <dbReference type="PROSITE" id="PS50042"/>
    </source>
</evidence>
<comment type="caution">
    <text evidence="10">The sequence shown here is derived from an EMBL/GenBank/DDBJ whole genome shotgun (WGS) entry which is preliminary data.</text>
</comment>
<dbReference type="InterPro" id="IPR036291">
    <property type="entry name" value="NAD(P)-bd_dom_sf"/>
</dbReference>
<gene>
    <name evidence="10" type="ORF">HG543_15985</name>
</gene>
<dbReference type="InterPro" id="IPR018490">
    <property type="entry name" value="cNMP-bd_dom_sf"/>
</dbReference>
<keyword evidence="6" id="KW-0406">Ion transport</keyword>
<dbReference type="PROSITE" id="PS50042">
    <property type="entry name" value="CNMP_BINDING_3"/>
    <property type="match status" value="1"/>
</dbReference>
<dbReference type="GO" id="GO:0005886">
    <property type="term" value="C:plasma membrane"/>
    <property type="evidence" value="ECO:0007669"/>
    <property type="project" value="InterPro"/>
</dbReference>
<sequence length="378" mass="39603">MKIVIAGGGRVGSVLAQRLVAEQHTVTVIERDATVCNRIFEEVGAVTVCGDATNPQVLAAAGIVSADVAAGVLARDSENLAFAMLVRSASTARIMVRMLDTSYREAYRLAGVKELVAEAEVVVAKMTTAIDFPQVAGTLPLGDGDTLLFELALPLRARVAGLTVAQVRATPGFPRECVFIGVVDPQGRATLPEGSTVLRAGHTVIMVSRRSQLSAAVEFLSAEPLVGVGDSSVLATTLRKVDFLAPLSGDELEAVARGAEHLQHPAGAELFRQGDAGETFYVVLSGEVLLKDGTGQAVASVKPGGFFGELALLTGEPRTATAVTSTPCELAAVGREDFRSVVMANPVVALEMSRILGERLSRAQGGKTQQKRRGLFGR</sequence>
<dbReference type="SUPFAM" id="SSF51206">
    <property type="entry name" value="cAMP-binding domain-like"/>
    <property type="match status" value="1"/>
</dbReference>
<name>A0A848LH80_9BACT</name>
<organism evidence="10 11">
    <name type="scientific">Pyxidicoccus fallax</name>
    <dbReference type="NCBI Taxonomy" id="394095"/>
    <lineage>
        <taxon>Bacteria</taxon>
        <taxon>Pseudomonadati</taxon>
        <taxon>Myxococcota</taxon>
        <taxon>Myxococcia</taxon>
        <taxon>Myxococcales</taxon>
        <taxon>Cystobacterineae</taxon>
        <taxon>Myxococcaceae</taxon>
        <taxon>Pyxidicoccus</taxon>
    </lineage>
</organism>
<dbReference type="PANTHER" id="PTHR43833">
    <property type="entry name" value="POTASSIUM CHANNEL PROTEIN 2-RELATED-RELATED"/>
    <property type="match status" value="1"/>
</dbReference>